<gene>
    <name evidence="2" type="ORF">WG78_21540</name>
</gene>
<proteinExistence type="predicted"/>
<dbReference type="RefSeq" id="WP_053939875.1">
    <property type="nucleotide sequence ID" value="NZ_LAQT01000038.1"/>
</dbReference>
<dbReference type="Pfam" id="PF08670">
    <property type="entry name" value="MEKHLA"/>
    <property type="match status" value="1"/>
</dbReference>
<organism evidence="2 3">
    <name type="scientific">Amantichitinum ursilacus</name>
    <dbReference type="NCBI Taxonomy" id="857265"/>
    <lineage>
        <taxon>Bacteria</taxon>
        <taxon>Pseudomonadati</taxon>
        <taxon>Pseudomonadota</taxon>
        <taxon>Betaproteobacteria</taxon>
        <taxon>Neisseriales</taxon>
        <taxon>Chitinibacteraceae</taxon>
        <taxon>Amantichitinum</taxon>
    </lineage>
</organism>
<dbReference type="OrthoDB" id="9794448at2"/>
<dbReference type="PATRIC" id="fig|857265.3.peg.4411"/>
<evidence type="ECO:0000259" key="1">
    <source>
        <dbReference type="Pfam" id="PF08670"/>
    </source>
</evidence>
<dbReference type="Gene3D" id="3.30.450.20">
    <property type="entry name" value="PAS domain"/>
    <property type="match status" value="1"/>
</dbReference>
<evidence type="ECO:0000313" key="2">
    <source>
        <dbReference type="EMBL" id="KPC49146.1"/>
    </source>
</evidence>
<dbReference type="InterPro" id="IPR013978">
    <property type="entry name" value="MEKHLA"/>
</dbReference>
<accession>A0A0N0GKQ7</accession>
<sequence>MSHPLRLDFARLLLNSHALLLGEPLADASLSLPEATRWLYEDAPFCLLAHSAELDPRFIYANMAAQRCFAYDWNAFFGMPSRLSAQAPEQTERQQMLDQVARDGFITGYRGLRIDGKGQRFWIEDGRLWNLLDDAGTVVGQAVAFSDWRPAPTA</sequence>
<keyword evidence="3" id="KW-1185">Reference proteome</keyword>
<reference evidence="2 3" key="1">
    <citation type="submission" date="2015-07" db="EMBL/GenBank/DDBJ databases">
        <title>Draft genome sequence of the Amantichitinum ursilacus IGB-41, a new chitin-degrading bacterium.</title>
        <authorList>
            <person name="Kirstahler P."/>
            <person name="Guenther M."/>
            <person name="Grumaz C."/>
            <person name="Rupp S."/>
            <person name="Zibek S."/>
            <person name="Sohn K."/>
        </authorList>
    </citation>
    <scope>NUCLEOTIDE SEQUENCE [LARGE SCALE GENOMIC DNA]</scope>
    <source>
        <strain evidence="2 3">IGB-41</strain>
    </source>
</reference>
<dbReference type="SUPFAM" id="SSF55785">
    <property type="entry name" value="PYP-like sensor domain (PAS domain)"/>
    <property type="match status" value="1"/>
</dbReference>
<dbReference type="InterPro" id="IPR035965">
    <property type="entry name" value="PAS-like_dom_sf"/>
</dbReference>
<comment type="caution">
    <text evidence="2">The sequence shown here is derived from an EMBL/GenBank/DDBJ whole genome shotgun (WGS) entry which is preliminary data.</text>
</comment>
<feature type="domain" description="MEKHLA" evidence="1">
    <location>
        <begin position="8"/>
        <end position="149"/>
    </location>
</feature>
<name>A0A0N0GKQ7_9NEIS</name>
<evidence type="ECO:0000313" key="3">
    <source>
        <dbReference type="Proteomes" id="UP000037939"/>
    </source>
</evidence>
<dbReference type="Proteomes" id="UP000037939">
    <property type="component" value="Unassembled WGS sequence"/>
</dbReference>
<protein>
    <submittedName>
        <fullName evidence="2">MEKHLA domain protein</fullName>
    </submittedName>
</protein>
<dbReference type="EMBL" id="LAQT01000038">
    <property type="protein sequence ID" value="KPC49146.1"/>
    <property type="molecule type" value="Genomic_DNA"/>
</dbReference>
<dbReference type="AlphaFoldDB" id="A0A0N0GKQ7"/>
<dbReference type="STRING" id="857265.WG78_21540"/>